<name>A0A8D2ZN69_SCOMX</name>
<feature type="compositionally biased region" description="Basic residues" evidence="1">
    <location>
        <begin position="641"/>
        <end position="656"/>
    </location>
</feature>
<feature type="region of interest" description="Disordered" evidence="1">
    <location>
        <begin position="23"/>
        <end position="107"/>
    </location>
</feature>
<feature type="compositionally biased region" description="Basic and acidic residues" evidence="1">
    <location>
        <begin position="725"/>
        <end position="736"/>
    </location>
</feature>
<reference evidence="2" key="1">
    <citation type="submission" date="2023-05" db="EMBL/GenBank/DDBJ databases">
        <title>High-quality long-read genome of Scophthalmus maximus.</title>
        <authorList>
            <person name="Lien S."/>
            <person name="Martinez P."/>
        </authorList>
    </citation>
    <scope>NUCLEOTIDE SEQUENCE [LARGE SCALE GENOMIC DNA]</scope>
</reference>
<evidence type="ECO:0000313" key="3">
    <source>
        <dbReference type="Proteomes" id="UP000694558"/>
    </source>
</evidence>
<feature type="region of interest" description="Disordered" evidence="1">
    <location>
        <begin position="179"/>
        <end position="208"/>
    </location>
</feature>
<dbReference type="GeneTree" id="ENSGT01030000234854"/>
<dbReference type="PANTHER" id="PTHR47503:SF1">
    <property type="entry name" value="PURKINJE CELL PROTEIN 2 HOMOLOG"/>
    <property type="match status" value="1"/>
</dbReference>
<accession>A0A8D2ZN69</accession>
<feature type="region of interest" description="Disordered" evidence="1">
    <location>
        <begin position="300"/>
        <end position="322"/>
    </location>
</feature>
<dbReference type="Gene3D" id="1.25.40.10">
    <property type="entry name" value="Tetratricopeptide repeat domain"/>
    <property type="match status" value="3"/>
</dbReference>
<proteinExistence type="predicted"/>
<feature type="region of interest" description="Disordered" evidence="1">
    <location>
        <begin position="235"/>
        <end position="278"/>
    </location>
</feature>
<dbReference type="InterPro" id="IPR042168">
    <property type="entry name" value="Pcp2"/>
</dbReference>
<feature type="region of interest" description="Disordered" evidence="1">
    <location>
        <begin position="638"/>
        <end position="671"/>
    </location>
</feature>
<feature type="region of interest" description="Disordered" evidence="1">
    <location>
        <begin position="495"/>
        <end position="557"/>
    </location>
</feature>
<feature type="region of interest" description="Disordered" evidence="1">
    <location>
        <begin position="395"/>
        <end position="469"/>
    </location>
</feature>
<dbReference type="PROSITE" id="PS50877">
    <property type="entry name" value="GOLOCO"/>
    <property type="match status" value="5"/>
</dbReference>
<feature type="compositionally biased region" description="Polar residues" evidence="1">
    <location>
        <begin position="302"/>
        <end position="316"/>
    </location>
</feature>
<feature type="compositionally biased region" description="Basic and acidic residues" evidence="1">
    <location>
        <begin position="401"/>
        <end position="418"/>
    </location>
</feature>
<feature type="region of interest" description="Disordered" evidence="1">
    <location>
        <begin position="136"/>
        <end position="165"/>
    </location>
</feature>
<feature type="region of interest" description="Disordered" evidence="1">
    <location>
        <begin position="704"/>
        <end position="736"/>
    </location>
</feature>
<dbReference type="KEGG" id="smau:118289441"/>
<organism evidence="2 3">
    <name type="scientific">Scophthalmus maximus</name>
    <name type="common">Turbot</name>
    <name type="synonym">Psetta maxima</name>
    <dbReference type="NCBI Taxonomy" id="52904"/>
    <lineage>
        <taxon>Eukaryota</taxon>
        <taxon>Metazoa</taxon>
        <taxon>Chordata</taxon>
        <taxon>Craniata</taxon>
        <taxon>Vertebrata</taxon>
        <taxon>Euteleostomi</taxon>
        <taxon>Actinopterygii</taxon>
        <taxon>Neopterygii</taxon>
        <taxon>Teleostei</taxon>
        <taxon>Neoteleostei</taxon>
        <taxon>Acanthomorphata</taxon>
        <taxon>Carangaria</taxon>
        <taxon>Pleuronectiformes</taxon>
        <taxon>Pleuronectoidei</taxon>
        <taxon>Scophthalmidae</taxon>
        <taxon>Scophthalmus</taxon>
    </lineage>
</organism>
<dbReference type="InterPro" id="IPR003109">
    <property type="entry name" value="GoLoco_motif"/>
</dbReference>
<dbReference type="Proteomes" id="UP000694558">
    <property type="component" value="Chromosome 19"/>
</dbReference>
<evidence type="ECO:0000256" key="1">
    <source>
        <dbReference type="SAM" id="MobiDB-lite"/>
    </source>
</evidence>
<dbReference type="Pfam" id="PF02188">
    <property type="entry name" value="GoLoco"/>
    <property type="match status" value="3"/>
</dbReference>
<dbReference type="GeneID" id="118289441"/>
<gene>
    <name evidence="2" type="primary">LOC118289441</name>
</gene>
<dbReference type="InterPro" id="IPR011990">
    <property type="entry name" value="TPR-like_helical_dom_sf"/>
</dbReference>
<sequence>MDSKSGATDSVLDSPEQQQIFNMMSLSQRGRMDEQRCTLSPARTAKIKATPTGSNCEEFSHTQDSKQGQSLNDLKVSLPGLNYQKPISDNHHGSAPHISVTESTPDLNRKLVSPANQLQSESPDEQLNFMNMISNGQRGRMDDQSCSLDPSKSAPCTPKPTDRKLAADPEMFFKLLSNTQSKRLDDQRATLPSLPGPQKENATSTAGGDSSYLCYMVSKVQGSRMEDQRCSLPQIKDKSVSGSGPPRSASFSPGSDIGRSKSNDKESQKQVLSAAEQEDFFSLMSNSRRGRMDEQRCVLGVSPQSTPKHKPSQSTLPKDPDSEKFFTLLSNTQDRRLDDQRASLLPLPGIQNGGGTSASGAAGMDTNHLCYMVSKVQGSRMDEQRCSAPQILQNLGSPSAQHKEHPNSDNRAKTDQHQQEASPAEQDKFLKMMSHAQRGRMDEQRCSLQPSRSTPATPTHNGSALKNVPTGADADAFFKIISSSQGRRLDNQRVSLPTLPGISGKSERKENTKARPPACPPLIIVAESTPTTPRKDHSRRTSQPQMANAAYGSPRAFPKSASFTPETEYLKNLNSPGQVTVRVSMNFTPQQGQENAEPLTFPEVFLTLGAPGDNFVIPLSPGPGRPLSLNLNLVPKDYVKSGHRSPSRASPRKARSRPSSPNPGATSKAHPVWQCERGELVTFPISPDEDCFSLIEKIHTAHLQKGMAQGGQKCKGDPGKGQGVGKRDRKDGGNKQ</sequence>
<dbReference type="RefSeq" id="XP_035472353.1">
    <property type="nucleotide sequence ID" value="XM_035616460.2"/>
</dbReference>
<evidence type="ECO:0000313" key="2">
    <source>
        <dbReference type="Ensembl" id="ENSSMAP00000004889.2"/>
    </source>
</evidence>
<dbReference type="OrthoDB" id="286233at2759"/>
<dbReference type="Ensembl" id="ENSSMAT00000004962.2">
    <property type="protein sequence ID" value="ENSSMAP00000004889.2"/>
    <property type="gene ID" value="ENSSMAG00000003017.2"/>
</dbReference>
<feature type="compositionally biased region" description="Basic and acidic residues" evidence="1">
    <location>
        <begin position="258"/>
        <end position="268"/>
    </location>
</feature>
<dbReference type="GO" id="GO:0005085">
    <property type="term" value="F:guanyl-nucleotide exchange factor activity"/>
    <property type="evidence" value="ECO:0007669"/>
    <property type="project" value="InterPro"/>
</dbReference>
<dbReference type="PANTHER" id="PTHR47503">
    <property type="entry name" value="PURKINJE CELL PROTEIN 2"/>
    <property type="match status" value="1"/>
</dbReference>
<reference evidence="2" key="2">
    <citation type="submission" date="2025-08" db="UniProtKB">
        <authorList>
            <consortium name="Ensembl"/>
        </authorList>
    </citation>
    <scope>IDENTIFICATION</scope>
</reference>
<dbReference type="SMART" id="SM00390">
    <property type="entry name" value="GoLoco"/>
    <property type="match status" value="9"/>
</dbReference>
<dbReference type="AlphaFoldDB" id="A0A8D2ZN69"/>
<protein>
    <submittedName>
        <fullName evidence="2">Uncharacterized protein</fullName>
    </submittedName>
</protein>
<feature type="compositionally biased region" description="Polar residues" evidence="1">
    <location>
        <begin position="446"/>
        <end position="464"/>
    </location>
</feature>